<dbReference type="InterPro" id="IPR002678">
    <property type="entry name" value="DUF34/NIF3"/>
</dbReference>
<dbReference type="EMBL" id="RCTJ01000032">
    <property type="protein sequence ID" value="RLQ13726.1"/>
    <property type="molecule type" value="Genomic_DNA"/>
</dbReference>
<dbReference type="Proteomes" id="UP000266922">
    <property type="component" value="Unassembled WGS sequence"/>
</dbReference>
<evidence type="ECO:0000256" key="4">
    <source>
        <dbReference type="PIRNR" id="PIRNR037489"/>
    </source>
</evidence>
<dbReference type="Proteomes" id="UP000075424">
    <property type="component" value="Unassembled WGS sequence"/>
</dbReference>
<dbReference type="FunFam" id="3.30.70.120:FF:000006">
    <property type="entry name" value="GTP cyclohydrolase 1 type 2 homolog"/>
    <property type="match status" value="1"/>
</dbReference>
<evidence type="ECO:0000256" key="5">
    <source>
        <dbReference type="PIRSR" id="PIRSR602678-1"/>
    </source>
</evidence>
<dbReference type="GO" id="GO:0046872">
    <property type="term" value="F:metal ion binding"/>
    <property type="evidence" value="ECO:0007669"/>
    <property type="project" value="UniProtKB-UniRule"/>
</dbReference>
<dbReference type="PIRSF" id="PIRSF037489">
    <property type="entry name" value="UCP037489_NIF3_YqfO"/>
    <property type="match status" value="1"/>
</dbReference>
<dbReference type="InterPro" id="IPR036069">
    <property type="entry name" value="DUF34/NIF3_sf"/>
</dbReference>
<evidence type="ECO:0000256" key="2">
    <source>
        <dbReference type="ARBA" id="ARBA00022112"/>
    </source>
</evidence>
<protein>
    <recommendedName>
        <fullName evidence="2 4">GTP cyclohydrolase 1 type 2 homolog</fullName>
    </recommendedName>
</protein>
<evidence type="ECO:0000256" key="1">
    <source>
        <dbReference type="ARBA" id="ARBA00006964"/>
    </source>
</evidence>
<accession>A0A087LIS0</accession>
<accession>A0A164C948</accession>
<dbReference type="Pfam" id="PF01784">
    <property type="entry name" value="DUF34_NIF3"/>
    <property type="match status" value="1"/>
</dbReference>
<dbReference type="SUPFAM" id="SSF102705">
    <property type="entry name" value="NIF3 (NGG1p interacting factor 3)-like"/>
    <property type="match status" value="1"/>
</dbReference>
<dbReference type="PATRIC" id="fig|1422.12.peg.7"/>
<evidence type="ECO:0000313" key="7">
    <source>
        <dbReference type="EMBL" id="RLQ13726.1"/>
    </source>
</evidence>
<dbReference type="AlphaFoldDB" id="A0A087LIS0"/>
<evidence type="ECO:0000313" key="9">
    <source>
        <dbReference type="Proteomes" id="UP000266922"/>
    </source>
</evidence>
<dbReference type="EMBL" id="LQYV01000132">
    <property type="protein sequence ID" value="KYD21738.1"/>
    <property type="molecule type" value="Genomic_DNA"/>
</dbReference>
<evidence type="ECO:0000313" key="8">
    <source>
        <dbReference type="Proteomes" id="UP000075424"/>
    </source>
</evidence>
<dbReference type="FunFam" id="3.40.1390.30:FF:000001">
    <property type="entry name" value="GTP cyclohydrolase 1 type 2"/>
    <property type="match status" value="1"/>
</dbReference>
<dbReference type="PANTHER" id="PTHR13799">
    <property type="entry name" value="NGG1 INTERACTING FACTOR 3"/>
    <property type="match status" value="1"/>
</dbReference>
<feature type="binding site" evidence="5">
    <location>
        <position position="69"/>
    </location>
    <ligand>
        <name>a divalent metal cation</name>
        <dbReference type="ChEBI" id="CHEBI:60240"/>
        <label>1</label>
    </ligand>
</feature>
<dbReference type="InterPro" id="IPR017221">
    <property type="entry name" value="DUF34/NIF3_bac"/>
</dbReference>
<evidence type="ECO:0000256" key="3">
    <source>
        <dbReference type="ARBA" id="ARBA00022723"/>
    </source>
</evidence>
<evidence type="ECO:0000313" key="6">
    <source>
        <dbReference type="EMBL" id="KYD21738.1"/>
    </source>
</evidence>
<dbReference type="PANTHER" id="PTHR13799:SF14">
    <property type="entry name" value="GTP CYCLOHYDROLASE 1 TYPE 2 HOMOLOG"/>
    <property type="match status" value="1"/>
</dbReference>
<gene>
    <name evidence="6" type="ORF">B4109_2063</name>
    <name evidence="7" type="ORF">D9548_09810</name>
</gene>
<organism evidence="7 9">
    <name type="scientific">Geobacillus stearothermophilus</name>
    <name type="common">Bacillus stearothermophilus</name>
    <dbReference type="NCBI Taxonomy" id="1422"/>
    <lineage>
        <taxon>Bacteria</taxon>
        <taxon>Bacillati</taxon>
        <taxon>Bacillota</taxon>
        <taxon>Bacilli</taxon>
        <taxon>Bacillales</taxon>
        <taxon>Anoxybacillaceae</taxon>
        <taxon>Geobacillus</taxon>
    </lineage>
</organism>
<reference evidence="6 8" key="1">
    <citation type="submission" date="2016-01" db="EMBL/GenBank/DDBJ databases">
        <title>Draft Genome Sequences of Seven Thermophilic Sporeformers Isolated from Foods.</title>
        <authorList>
            <person name="Berendsen E.M."/>
            <person name="Wells-Bennik M.H."/>
            <person name="Krawcyk A.O."/>
            <person name="De Jong A."/>
            <person name="Holsappel S."/>
            <person name="Eijlander R.T."/>
            <person name="Kuipers O.P."/>
        </authorList>
    </citation>
    <scope>NUCLEOTIDE SEQUENCE [LARGE SCALE GENOMIC DNA]</scope>
    <source>
        <strain evidence="6 8">B4109</strain>
    </source>
</reference>
<sequence length="373" mass="40647">MSRVPYGHEVIQLVERLAPKQLAMEGDRIGLQIGTLNKPVRKVMIALDVLEDVVAEAINQRVDLIIAHHPPLYRPLKQLLTDDGHGRTIAACIKHDIAVYAAHTNLDVAFGGVNDWLAEALGLSETAVLVPTYTEPLKKLVVYVPASHAEAVRAALGDAGAGHIGRYSHCTFNSHGIGTFLPEEGAQPFIGEQGKLEEVEEVRIETIVPASLERNVIQAMLAAHPYEEVAYDLYPLDNEGRRFGLGRIGRLPQPVTLRAFAEQVKTAFSVPAVRVVGRLDDLVQTVAVLGGDGNKFVAAAASAGADVYVTGDVYYHTAHDAQALGLRLVDPGHNVEKVMKQGLARYLMAELRKRQWETDVIASSVHTDPFQFI</sequence>
<reference evidence="7 9" key="2">
    <citation type="submission" date="2018-10" db="EMBL/GenBank/DDBJ databases">
        <title>Geobacillus stearothermophilus in processing lines of powdered infant formula.</title>
        <authorList>
            <person name="Rhee M.S."/>
            <person name="Choi I.-G."/>
            <person name="Cho T.J."/>
            <person name="Park B."/>
        </authorList>
    </citation>
    <scope>NUCLEOTIDE SEQUENCE [LARGE SCALE GENOMIC DNA]</scope>
    <source>
        <strain evidence="7 9">FHS-PPGT130</strain>
    </source>
</reference>
<dbReference type="RefSeq" id="WP_033007938.1">
    <property type="nucleotide sequence ID" value="NZ_CBCSGJ010000001.1"/>
</dbReference>
<dbReference type="NCBIfam" id="TIGR00486">
    <property type="entry name" value="YbgI_SA1388"/>
    <property type="match status" value="1"/>
</dbReference>
<dbReference type="InterPro" id="IPR015867">
    <property type="entry name" value="N-reg_PII/ATP_PRibTrfase_C"/>
</dbReference>
<keyword evidence="3 4" id="KW-0479">Metal-binding</keyword>
<dbReference type="GO" id="GO:0005737">
    <property type="term" value="C:cytoplasm"/>
    <property type="evidence" value="ECO:0007669"/>
    <property type="project" value="TreeGrafter"/>
</dbReference>
<name>A0A087LIS0_GEOSE</name>
<feature type="binding site" evidence="5">
    <location>
        <position position="107"/>
    </location>
    <ligand>
        <name>a divalent metal cation</name>
        <dbReference type="ChEBI" id="CHEBI:60240"/>
        <label>1</label>
    </ligand>
</feature>
<dbReference type="Gene3D" id="3.30.70.120">
    <property type="match status" value="1"/>
</dbReference>
<comment type="similarity">
    <text evidence="1 4">Belongs to the GTP cyclohydrolase I type 2/NIF3 family.</text>
</comment>
<feature type="binding site" evidence="5">
    <location>
        <position position="333"/>
    </location>
    <ligand>
        <name>a divalent metal cation</name>
        <dbReference type="ChEBI" id="CHEBI:60240"/>
        <label>1</label>
    </ligand>
</feature>
<feature type="binding site" evidence="5">
    <location>
        <position position="68"/>
    </location>
    <ligand>
        <name>a divalent metal cation</name>
        <dbReference type="ChEBI" id="CHEBI:60240"/>
        <label>1</label>
    </ligand>
</feature>
<feature type="binding site" evidence="5">
    <location>
        <position position="336"/>
    </location>
    <ligand>
        <name>a divalent metal cation</name>
        <dbReference type="ChEBI" id="CHEBI:60240"/>
        <label>1</label>
    </ligand>
</feature>
<dbReference type="Gene3D" id="3.40.1390.30">
    <property type="entry name" value="NIF3 (NGG1p interacting factor 3)-like"/>
    <property type="match status" value="1"/>
</dbReference>
<comment type="caution">
    <text evidence="7">The sequence shown here is derived from an EMBL/GenBank/DDBJ whole genome shotgun (WGS) entry which is preliminary data.</text>
</comment>
<proteinExistence type="inferred from homology"/>